<dbReference type="Proteomes" id="UP000053447">
    <property type="component" value="Unassembled WGS sequence"/>
</dbReference>
<evidence type="ECO:0000313" key="19">
    <source>
        <dbReference type="EMBL" id="KTW32614.1"/>
    </source>
</evidence>
<keyword evidence="11 14" id="KW-0805">Transcription regulation</keyword>
<dbReference type="InterPro" id="IPR037138">
    <property type="entry name" value="His_deacetylse_dom_sf"/>
</dbReference>
<keyword evidence="8 17" id="KW-0479">Metal-binding</keyword>
<dbReference type="GO" id="GO:0141221">
    <property type="term" value="F:histone deacetylase activity, hydrolytic mechanism"/>
    <property type="evidence" value="ECO:0007669"/>
    <property type="project" value="UniProtKB-EC"/>
</dbReference>
<proteinExistence type="inferred from homology"/>
<dbReference type="AlphaFoldDB" id="A0A0W4ZW69"/>
<evidence type="ECO:0000256" key="14">
    <source>
        <dbReference type="PIRNR" id="PIRNR037913"/>
    </source>
</evidence>
<comment type="caution">
    <text evidence="19">The sequence shown here is derived from an EMBL/GenBank/DDBJ whole genome shotgun (WGS) entry which is preliminary data.</text>
</comment>
<dbReference type="GO" id="GO:0045944">
    <property type="term" value="P:positive regulation of transcription by RNA polymerase II"/>
    <property type="evidence" value="ECO:0007669"/>
    <property type="project" value="EnsemblFungi"/>
</dbReference>
<accession>A0A0W4ZW69</accession>
<dbReference type="InterPro" id="IPR003084">
    <property type="entry name" value="HDAC_I/II"/>
</dbReference>
<comment type="catalytic activity">
    <reaction evidence="14">
        <text>N(6)-acetyl-L-lysyl-[histone] + H2O = L-lysyl-[histone] + acetate</text>
        <dbReference type="Rhea" id="RHEA:58196"/>
        <dbReference type="Rhea" id="RHEA-COMP:9845"/>
        <dbReference type="Rhea" id="RHEA-COMP:11338"/>
        <dbReference type="ChEBI" id="CHEBI:15377"/>
        <dbReference type="ChEBI" id="CHEBI:29969"/>
        <dbReference type="ChEBI" id="CHEBI:30089"/>
        <dbReference type="ChEBI" id="CHEBI:61930"/>
        <dbReference type="EC" id="3.5.1.98"/>
    </reaction>
</comment>
<dbReference type="GO" id="GO:0005694">
    <property type="term" value="C:chromosome"/>
    <property type="evidence" value="ECO:0007669"/>
    <property type="project" value="UniProtKB-SubCell"/>
</dbReference>
<dbReference type="GO" id="GO:0005737">
    <property type="term" value="C:cytoplasm"/>
    <property type="evidence" value="ECO:0007669"/>
    <property type="project" value="UniProtKB-SubCell"/>
</dbReference>
<feature type="active site" description="Proton acceptor" evidence="15">
    <location>
        <position position="143"/>
    </location>
</feature>
<keyword evidence="5" id="KW-0158">Chromosome</keyword>
<comment type="subcellular location">
    <subcellularLocation>
        <location evidence="3">Chromosome</location>
    </subcellularLocation>
    <subcellularLocation>
        <location evidence="4">Cytoplasm</location>
    </subcellularLocation>
    <subcellularLocation>
        <location evidence="2 14">Nucleus</location>
    </subcellularLocation>
</comment>
<dbReference type="PIRSF" id="PIRSF037913">
    <property type="entry name" value="His_deacetylse_1"/>
    <property type="match status" value="1"/>
</dbReference>
<dbReference type="GeneID" id="28938621"/>
<feature type="binding site" evidence="16">
    <location>
        <position position="306"/>
    </location>
    <ligand>
        <name>substrate</name>
    </ligand>
</feature>
<dbReference type="OrthoDB" id="73273at2759"/>
<reference evidence="20" key="1">
    <citation type="journal article" date="2016" name="Nat. Commun.">
        <title>Genome analysis of three Pneumocystis species reveals adaptation mechanisms to life exclusively in mammalian hosts.</title>
        <authorList>
            <person name="Ma L."/>
            <person name="Chen Z."/>
            <person name="Huang D.W."/>
            <person name="Kutty G."/>
            <person name="Ishihara M."/>
            <person name="Wang H."/>
            <person name="Abouelleil A."/>
            <person name="Bishop L."/>
            <person name="Davey E."/>
            <person name="Deng R."/>
            <person name="Deng X."/>
            <person name="Fan L."/>
            <person name="Fantoni G."/>
            <person name="Fitzgerald M."/>
            <person name="Gogineni E."/>
            <person name="Goldberg J.M."/>
            <person name="Handley G."/>
            <person name="Hu X."/>
            <person name="Huber C."/>
            <person name="Jiao X."/>
            <person name="Jones K."/>
            <person name="Levin J.Z."/>
            <person name="Liu Y."/>
            <person name="Macdonald P."/>
            <person name="Melnikov A."/>
            <person name="Raley C."/>
            <person name="Sassi M."/>
            <person name="Sherman B.T."/>
            <person name="Song X."/>
            <person name="Sykes S."/>
            <person name="Tran B."/>
            <person name="Walsh L."/>
            <person name="Xia Y."/>
            <person name="Yang J."/>
            <person name="Young S."/>
            <person name="Zeng Q."/>
            <person name="Zheng X."/>
            <person name="Stephens R."/>
            <person name="Nusbaum C."/>
            <person name="Birren B.W."/>
            <person name="Azadi P."/>
            <person name="Lempicki R.A."/>
            <person name="Cuomo C.A."/>
            <person name="Kovacs J.A."/>
        </authorList>
    </citation>
    <scope>NUCLEOTIDE SEQUENCE [LARGE SCALE GENOMIC DNA]</scope>
    <source>
        <strain evidence="20">RU7</strain>
    </source>
</reference>
<name>A0A0W4ZW69_PNEJ7</name>
<evidence type="ECO:0000313" key="20">
    <source>
        <dbReference type="Proteomes" id="UP000053447"/>
    </source>
</evidence>
<keyword evidence="7" id="KW-0678">Repressor</keyword>
<feature type="binding site" evidence="17">
    <location>
        <position position="267"/>
    </location>
    <ligand>
        <name>a divalent metal cation</name>
        <dbReference type="ChEBI" id="CHEBI:60240"/>
    </ligand>
</feature>
<protein>
    <recommendedName>
        <fullName evidence="14">Histone deacetylase</fullName>
        <ecNumber evidence="14">3.5.1.98</ecNumber>
    </recommendedName>
</protein>
<evidence type="ECO:0000256" key="6">
    <source>
        <dbReference type="ARBA" id="ARBA00022490"/>
    </source>
</evidence>
<dbReference type="STRING" id="1408657.A0A0W4ZW69"/>
<dbReference type="InterPro" id="IPR000286">
    <property type="entry name" value="HDACs"/>
</dbReference>
<evidence type="ECO:0000256" key="12">
    <source>
        <dbReference type="ARBA" id="ARBA00023163"/>
    </source>
</evidence>
<evidence type="ECO:0000256" key="11">
    <source>
        <dbReference type="ARBA" id="ARBA00023015"/>
    </source>
</evidence>
<dbReference type="SUPFAM" id="SSF52768">
    <property type="entry name" value="Arginase/deacetylase"/>
    <property type="match status" value="1"/>
</dbReference>
<dbReference type="Gene3D" id="3.40.800.20">
    <property type="entry name" value="Histone deacetylase domain"/>
    <property type="match status" value="1"/>
</dbReference>
<comment type="cofactor">
    <cofactor evidence="1">
        <name>a divalent metal cation</name>
        <dbReference type="ChEBI" id="CHEBI:60240"/>
    </cofactor>
</comment>
<dbReference type="GO" id="GO:0046872">
    <property type="term" value="F:metal ion binding"/>
    <property type="evidence" value="ECO:0007669"/>
    <property type="project" value="UniProtKB-KW"/>
</dbReference>
<dbReference type="RefSeq" id="XP_018231306.1">
    <property type="nucleotide sequence ID" value="XM_018372366.1"/>
</dbReference>
<feature type="domain" description="Histone deacetylase" evidence="18">
    <location>
        <begin position="20"/>
        <end position="319"/>
    </location>
</feature>
<feature type="binding site" evidence="16">
    <location>
        <position position="151"/>
    </location>
    <ligand>
        <name>substrate</name>
    </ligand>
</feature>
<dbReference type="PANTHER" id="PTHR10625">
    <property type="entry name" value="HISTONE DEACETYLASE HDAC1-RELATED"/>
    <property type="match status" value="1"/>
</dbReference>
<dbReference type="EMBL" id="LFWA01000001">
    <property type="protein sequence ID" value="KTW32614.1"/>
    <property type="molecule type" value="Genomic_DNA"/>
</dbReference>
<keyword evidence="9 14" id="KW-0378">Hydrolase</keyword>
<evidence type="ECO:0000256" key="15">
    <source>
        <dbReference type="PIRSR" id="PIRSR037913-1"/>
    </source>
</evidence>
<evidence type="ECO:0000256" key="1">
    <source>
        <dbReference type="ARBA" id="ARBA00001968"/>
    </source>
</evidence>
<keyword evidence="6" id="KW-0963">Cytoplasm</keyword>
<evidence type="ECO:0000256" key="2">
    <source>
        <dbReference type="ARBA" id="ARBA00004123"/>
    </source>
</evidence>
<dbReference type="VEuPathDB" id="FungiDB:T551_00099"/>
<evidence type="ECO:0000256" key="3">
    <source>
        <dbReference type="ARBA" id="ARBA00004286"/>
    </source>
</evidence>
<keyword evidence="10 14" id="KW-0156">Chromatin regulator</keyword>
<keyword evidence="12 14" id="KW-0804">Transcription</keyword>
<keyword evidence="13 14" id="KW-0539">Nucleus</keyword>
<evidence type="ECO:0000256" key="17">
    <source>
        <dbReference type="PIRSR" id="PIRSR037913-3"/>
    </source>
</evidence>
<feature type="binding site" evidence="17">
    <location>
        <position position="178"/>
    </location>
    <ligand>
        <name>a divalent metal cation</name>
        <dbReference type="ChEBI" id="CHEBI:60240"/>
    </ligand>
</feature>
<organism evidence="19 20">
    <name type="scientific">Pneumocystis jirovecii (strain RU7)</name>
    <name type="common">Human pneumocystis pneumonia agent</name>
    <dbReference type="NCBI Taxonomy" id="1408657"/>
    <lineage>
        <taxon>Eukaryota</taxon>
        <taxon>Fungi</taxon>
        <taxon>Dikarya</taxon>
        <taxon>Ascomycota</taxon>
        <taxon>Taphrinomycotina</taxon>
        <taxon>Pneumocystomycetes</taxon>
        <taxon>Pneumocystaceae</taxon>
        <taxon>Pneumocystis</taxon>
    </lineage>
</organism>
<evidence type="ECO:0000256" key="5">
    <source>
        <dbReference type="ARBA" id="ARBA00022454"/>
    </source>
</evidence>
<evidence type="ECO:0000256" key="7">
    <source>
        <dbReference type="ARBA" id="ARBA00022491"/>
    </source>
</evidence>
<evidence type="ECO:0000256" key="9">
    <source>
        <dbReference type="ARBA" id="ARBA00022801"/>
    </source>
</evidence>
<evidence type="ECO:0000259" key="18">
    <source>
        <dbReference type="Pfam" id="PF00850"/>
    </source>
</evidence>
<evidence type="ECO:0000256" key="4">
    <source>
        <dbReference type="ARBA" id="ARBA00004496"/>
    </source>
</evidence>
<evidence type="ECO:0000256" key="8">
    <source>
        <dbReference type="ARBA" id="ARBA00022723"/>
    </source>
</evidence>
<evidence type="ECO:0000256" key="13">
    <source>
        <dbReference type="ARBA" id="ARBA00023242"/>
    </source>
</evidence>
<dbReference type="InterPro" id="IPR023801">
    <property type="entry name" value="His_deacetylse_dom"/>
</dbReference>
<dbReference type="GO" id="GO:0000118">
    <property type="term" value="C:histone deacetylase complex"/>
    <property type="evidence" value="ECO:0007669"/>
    <property type="project" value="EnsemblFungi"/>
</dbReference>
<dbReference type="GO" id="GO:0031507">
    <property type="term" value="P:heterochromatin formation"/>
    <property type="evidence" value="ECO:0007669"/>
    <property type="project" value="TreeGrafter"/>
</dbReference>
<dbReference type="InterPro" id="IPR023696">
    <property type="entry name" value="Ureohydrolase_dom_sf"/>
</dbReference>
<feature type="binding site" evidence="16">
    <location>
        <position position="101"/>
    </location>
    <ligand>
        <name>substrate</name>
    </ligand>
</feature>
<comment type="similarity">
    <text evidence="14">Belongs to the histone deacetylase family. HD Type 1 subfamily.</text>
</comment>
<dbReference type="PANTHER" id="PTHR10625:SF14">
    <property type="entry name" value="HISTONE DEACETYLASE 8"/>
    <property type="match status" value="1"/>
</dbReference>
<dbReference type="Pfam" id="PF00850">
    <property type="entry name" value="Hist_deacetyl"/>
    <property type="match status" value="1"/>
</dbReference>
<dbReference type="EC" id="3.5.1.98" evidence="14"/>
<dbReference type="eggNOG" id="KOG1342">
    <property type="taxonomic scope" value="Eukaryota"/>
</dbReference>
<evidence type="ECO:0000256" key="10">
    <source>
        <dbReference type="ARBA" id="ARBA00022853"/>
    </source>
</evidence>
<dbReference type="PRINTS" id="PR01271">
    <property type="entry name" value="HISDACETLASE"/>
</dbReference>
<dbReference type="PRINTS" id="PR01270">
    <property type="entry name" value="HDASUPER"/>
</dbReference>
<keyword evidence="20" id="KW-1185">Reference proteome</keyword>
<evidence type="ECO:0000256" key="16">
    <source>
        <dbReference type="PIRSR" id="PIRSR037913-2"/>
    </source>
</evidence>
<sequence>MRKVGYVYSEYYEQLCNKLPSNLGRSSFIHSLVKAYGLFDKLIVVSPEKANFSSLCRIHSDKYISYLLKNQTNKNDVSEKYDQINDYQSEEMNSIFGLDYDCPTFPELSEYIQFLAGASEISAKLLANDDFDVFVHWDGGRHHARRNKAAGFCYINDAVLAITELRKYYQRIMYLDFDLHAGDGVESAFLHSENVLTISLHRYDPGFFPGTGSFDLAGKGKGKYYALNVPLKRGLTDENFILLFDNIIQPAFINFKPDIIVVQCGCDGLFKDTYKEWNLTPQSYAFCLEKILKWKKKLLILGGGGYENTVVSRCYVFLTSVILGIEISNDIPEHDFFEFYAPDFELLLDHGYIKDENVKEYIQKTIKTLQLYIYNINM</sequence>
<feature type="binding site" evidence="17">
    <location>
        <position position="180"/>
    </location>
    <ligand>
        <name>a divalent metal cation</name>
        <dbReference type="ChEBI" id="CHEBI:60240"/>
    </ligand>
</feature>
<gene>
    <name evidence="19" type="ORF">T551_00099</name>
</gene>